<name>A0A5A7PZG6_STRAF</name>
<comment type="caution">
    <text evidence="2">The sequence shown here is derived from an EMBL/GenBank/DDBJ whole genome shotgun (WGS) entry which is preliminary data.</text>
</comment>
<evidence type="ECO:0000313" key="3">
    <source>
        <dbReference type="Proteomes" id="UP000325081"/>
    </source>
</evidence>
<dbReference type="EMBL" id="BKCP01005461">
    <property type="protein sequence ID" value="GER38250.1"/>
    <property type="molecule type" value="Genomic_DNA"/>
</dbReference>
<evidence type="ECO:0000313" key="2">
    <source>
        <dbReference type="EMBL" id="GER38250.1"/>
    </source>
</evidence>
<reference evidence="3" key="1">
    <citation type="journal article" date="2019" name="Curr. Biol.">
        <title>Genome Sequence of Striga asiatica Provides Insight into the Evolution of Plant Parasitism.</title>
        <authorList>
            <person name="Yoshida S."/>
            <person name="Kim S."/>
            <person name="Wafula E.K."/>
            <person name="Tanskanen J."/>
            <person name="Kim Y.M."/>
            <person name="Honaas L."/>
            <person name="Yang Z."/>
            <person name="Spallek T."/>
            <person name="Conn C.E."/>
            <person name="Ichihashi Y."/>
            <person name="Cheong K."/>
            <person name="Cui S."/>
            <person name="Der J.P."/>
            <person name="Gundlach H."/>
            <person name="Jiao Y."/>
            <person name="Hori C."/>
            <person name="Ishida J.K."/>
            <person name="Kasahara H."/>
            <person name="Kiba T."/>
            <person name="Kim M.S."/>
            <person name="Koo N."/>
            <person name="Laohavisit A."/>
            <person name="Lee Y.H."/>
            <person name="Lumba S."/>
            <person name="McCourt P."/>
            <person name="Mortimer J.C."/>
            <person name="Mutuku J.M."/>
            <person name="Nomura T."/>
            <person name="Sasaki-Sekimoto Y."/>
            <person name="Seto Y."/>
            <person name="Wang Y."/>
            <person name="Wakatake T."/>
            <person name="Sakakibara H."/>
            <person name="Demura T."/>
            <person name="Yamaguchi S."/>
            <person name="Yoneyama K."/>
            <person name="Manabe R.I."/>
            <person name="Nelson D.C."/>
            <person name="Schulman A.H."/>
            <person name="Timko M.P."/>
            <person name="dePamphilis C.W."/>
            <person name="Choi D."/>
            <person name="Shirasu K."/>
        </authorList>
    </citation>
    <scope>NUCLEOTIDE SEQUENCE [LARGE SCALE GENOMIC DNA]</scope>
    <source>
        <strain evidence="3">cv. UVA1</strain>
    </source>
</reference>
<dbReference type="AlphaFoldDB" id="A0A5A7PZG6"/>
<proteinExistence type="predicted"/>
<accession>A0A5A7PZG6</accession>
<protein>
    <submittedName>
        <fullName evidence="2">Class II aminoacyl-tRNA and biotin synthetasessuperfamily protein</fullName>
    </submittedName>
</protein>
<gene>
    <name evidence="2" type="ORF">STAS_14724</name>
</gene>
<dbReference type="Proteomes" id="UP000325081">
    <property type="component" value="Unassembled WGS sequence"/>
</dbReference>
<keyword evidence="3" id="KW-1185">Reference proteome</keyword>
<organism evidence="2 3">
    <name type="scientific">Striga asiatica</name>
    <name type="common">Asiatic witchweed</name>
    <name type="synonym">Buchnera asiatica</name>
    <dbReference type="NCBI Taxonomy" id="4170"/>
    <lineage>
        <taxon>Eukaryota</taxon>
        <taxon>Viridiplantae</taxon>
        <taxon>Streptophyta</taxon>
        <taxon>Embryophyta</taxon>
        <taxon>Tracheophyta</taxon>
        <taxon>Spermatophyta</taxon>
        <taxon>Magnoliopsida</taxon>
        <taxon>eudicotyledons</taxon>
        <taxon>Gunneridae</taxon>
        <taxon>Pentapetalae</taxon>
        <taxon>asterids</taxon>
        <taxon>lamiids</taxon>
        <taxon>Lamiales</taxon>
        <taxon>Orobanchaceae</taxon>
        <taxon>Buchnereae</taxon>
        <taxon>Striga</taxon>
    </lineage>
</organism>
<evidence type="ECO:0000256" key="1">
    <source>
        <dbReference type="SAM" id="MobiDB-lite"/>
    </source>
</evidence>
<sequence length="192" mass="20433">MSTKGECQGAQEFEHLSSPFDSGGPSTTSTDADAAKSPSFFFGENAFLFIFHQYQAGDERQATVLVTRGRKPISIHHRNGFFRSIAYNSKQLALGAYPWLGSLFSYKSPAPLSSFLNGINPFMDSETSGDIFKFDQSGQVKPGSRHSPAGHKTAALVGDPLQSFSAGPRHGGSGSSACQHSLVEGLAAARPS</sequence>
<feature type="region of interest" description="Disordered" evidence="1">
    <location>
        <begin position="137"/>
        <end position="178"/>
    </location>
</feature>